<dbReference type="AlphaFoldDB" id="A0A5B9GQS1"/>
<protein>
    <submittedName>
        <fullName evidence="1">Nuclease</fullName>
    </submittedName>
</protein>
<sequence>MTPDRLRECLSLLHWSQRGLGAILNRQEGTVRQWARGTVRVPDDVAYWLEVMAQHAEKNPPPVRQSR</sequence>
<dbReference type="Proteomes" id="UP000287027">
    <property type="component" value="Chromosome"/>
</dbReference>
<name>A0A5B9GQS1_9PROT</name>
<organism evidence="1 2">
    <name type="scientific">Acetobacter oryzoeni</name>
    <dbReference type="NCBI Taxonomy" id="2500548"/>
    <lineage>
        <taxon>Bacteria</taxon>
        <taxon>Pseudomonadati</taxon>
        <taxon>Pseudomonadota</taxon>
        <taxon>Alphaproteobacteria</taxon>
        <taxon>Acetobacterales</taxon>
        <taxon>Acetobacteraceae</taxon>
        <taxon>Acetobacter</taxon>
    </lineage>
</organism>
<keyword evidence="2" id="KW-1185">Reference proteome</keyword>
<dbReference type="InterPro" id="IPR010982">
    <property type="entry name" value="Lambda_DNA-bd_dom_sf"/>
</dbReference>
<dbReference type="EMBL" id="CP042808">
    <property type="protein sequence ID" value="QEE85955.1"/>
    <property type="molecule type" value="Genomic_DNA"/>
</dbReference>
<dbReference type="GO" id="GO:0003677">
    <property type="term" value="F:DNA binding"/>
    <property type="evidence" value="ECO:0007669"/>
    <property type="project" value="InterPro"/>
</dbReference>
<accession>A0A5B9GQS1</accession>
<dbReference type="KEGG" id="aoy:EOV40_009710"/>
<evidence type="ECO:0000313" key="1">
    <source>
        <dbReference type="EMBL" id="QEE85955.1"/>
    </source>
</evidence>
<gene>
    <name evidence="1" type="ORF">EOV40_009710</name>
</gene>
<evidence type="ECO:0000313" key="2">
    <source>
        <dbReference type="Proteomes" id="UP000287027"/>
    </source>
</evidence>
<reference evidence="1 2" key="1">
    <citation type="submission" date="2019-08" db="EMBL/GenBank/DDBJ databases">
        <title>Acetobacter oryzioeni sp. nov., isolated from Korean rice wine vinegar.</title>
        <authorList>
            <person name="Baek J.H."/>
            <person name="Kim K.H."/>
            <person name="Jeon C.O."/>
            <person name="Han D.M."/>
        </authorList>
    </citation>
    <scope>NUCLEOTIDE SEQUENCE [LARGE SCALE GENOMIC DNA]</scope>
    <source>
        <strain evidence="1 2">B6</strain>
    </source>
</reference>
<proteinExistence type="predicted"/>
<dbReference type="Gene3D" id="1.10.260.40">
    <property type="entry name" value="lambda repressor-like DNA-binding domains"/>
    <property type="match status" value="1"/>
</dbReference>